<evidence type="ECO:0000313" key="1">
    <source>
        <dbReference type="EMBL" id="CDM65924.1"/>
    </source>
</evidence>
<gene>
    <name evidence="1" type="ORF">PYK22_01933</name>
</gene>
<reference evidence="1 2" key="2">
    <citation type="submission" date="2015-01" db="EMBL/GenBank/DDBJ databases">
        <title>Complete genome sequence of Pyrinomonas methylaliphatogenes type strain K22T.</title>
        <authorList>
            <person name="Lee K.C.Y."/>
            <person name="Power J.F."/>
            <person name="Dunfield P.F."/>
            <person name="Morgan X.C."/>
            <person name="Huttenhower C."/>
            <person name="Stott M.B."/>
        </authorList>
    </citation>
    <scope>NUCLEOTIDE SEQUENCE [LARGE SCALE GENOMIC DNA]</scope>
    <source>
        <strain evidence="1 2">K22</strain>
    </source>
</reference>
<accession>A0A0B6X050</accession>
<evidence type="ECO:0000313" key="2">
    <source>
        <dbReference type="Proteomes" id="UP000031518"/>
    </source>
</evidence>
<sequence length="97" mass="10924">MKTNGHATLKILPATDSDQQVEVIIALDDGRLALRYSTWTEGLGWCTQKTIWLDETQVEALHRALTVARARLRQARAQRGERVEAAKVIPFPIIKES</sequence>
<keyword evidence="2" id="KW-1185">Reference proteome</keyword>
<protein>
    <submittedName>
        <fullName evidence="1">Uncharacterized protein</fullName>
    </submittedName>
</protein>
<dbReference type="STRING" id="454194.PYK22_01933"/>
<dbReference type="EMBL" id="CBXV010000007">
    <property type="protein sequence ID" value="CDM65924.1"/>
    <property type="molecule type" value="Genomic_DNA"/>
</dbReference>
<dbReference type="Proteomes" id="UP000031518">
    <property type="component" value="Unassembled WGS sequence"/>
</dbReference>
<dbReference type="AlphaFoldDB" id="A0A0B6X050"/>
<name>A0A0B6X050_9BACT</name>
<organism evidence="1 2">
    <name type="scientific">Pyrinomonas methylaliphatogenes</name>
    <dbReference type="NCBI Taxonomy" id="454194"/>
    <lineage>
        <taxon>Bacteria</taxon>
        <taxon>Pseudomonadati</taxon>
        <taxon>Acidobacteriota</taxon>
        <taxon>Blastocatellia</taxon>
        <taxon>Blastocatellales</taxon>
        <taxon>Pyrinomonadaceae</taxon>
        <taxon>Pyrinomonas</taxon>
    </lineage>
</organism>
<proteinExistence type="predicted"/>
<reference evidence="1 2" key="1">
    <citation type="submission" date="2013-12" db="EMBL/GenBank/DDBJ databases">
        <authorList>
            <person name="Stott M."/>
        </authorList>
    </citation>
    <scope>NUCLEOTIDE SEQUENCE [LARGE SCALE GENOMIC DNA]</scope>
    <source>
        <strain evidence="1 2">K22</strain>
    </source>
</reference>
<dbReference type="RefSeq" id="WP_041976689.1">
    <property type="nucleotide sequence ID" value="NZ_CBXV010000007.1"/>
</dbReference>